<feature type="domain" description="(S)-ureidoglycine aminohydrolase cupin" evidence="1">
    <location>
        <begin position="48"/>
        <end position="114"/>
    </location>
</feature>
<dbReference type="EMBL" id="CAJVAP010000017">
    <property type="protein sequence ID" value="CAG7613200.1"/>
    <property type="molecule type" value="Genomic_DNA"/>
</dbReference>
<evidence type="ECO:0000313" key="2">
    <source>
        <dbReference type="EMBL" id="CAG7613200.1"/>
    </source>
</evidence>
<protein>
    <recommendedName>
        <fullName evidence="1">(S)-ureidoglycine aminohydrolase cupin domain-containing protein</fullName>
    </recommendedName>
</protein>
<dbReference type="InterPro" id="IPR008579">
    <property type="entry name" value="UGlyAH_Cupin_dom"/>
</dbReference>
<dbReference type="RefSeq" id="WP_218115360.1">
    <property type="nucleotide sequence ID" value="NZ_CAJVAP010000017.1"/>
</dbReference>
<comment type="caution">
    <text evidence="2">The sequence shown here is derived from an EMBL/GenBank/DDBJ whole genome shotgun (WGS) entry which is preliminary data.</text>
</comment>
<name>A0A916JZN6_9MICO</name>
<dbReference type="AlphaFoldDB" id="A0A916JZN6"/>
<organism evidence="2 3">
    <name type="scientific">Leucobacter soli</name>
    <dbReference type="NCBI Taxonomy" id="2812850"/>
    <lineage>
        <taxon>Bacteria</taxon>
        <taxon>Bacillati</taxon>
        <taxon>Actinomycetota</taxon>
        <taxon>Actinomycetes</taxon>
        <taxon>Micrococcales</taxon>
        <taxon>Microbacteriaceae</taxon>
        <taxon>Leucobacter</taxon>
    </lineage>
</organism>
<sequence>MTDFLKIDGAFADSPAKPLEAPLGVSSTGPTDTWVDEFHENVERGVFTGYWRCAPGTSYWDFSDNNEVIYVIEGSLTVQREGEEAQTFGPGTSVAFPQGWKGTWEITETLTKFYVIF</sequence>
<evidence type="ECO:0000313" key="3">
    <source>
        <dbReference type="Proteomes" id="UP000693892"/>
    </source>
</evidence>
<reference evidence="2" key="1">
    <citation type="submission" date="2021-06" db="EMBL/GenBank/DDBJ databases">
        <authorList>
            <person name="Criscuolo A."/>
        </authorList>
    </citation>
    <scope>NUCLEOTIDE SEQUENCE</scope>
    <source>
        <strain evidence="2">CIP111803</strain>
    </source>
</reference>
<dbReference type="Proteomes" id="UP000693892">
    <property type="component" value="Unassembled WGS sequence"/>
</dbReference>
<dbReference type="PANTHER" id="PTHR40943:SF1">
    <property type="entry name" value="CYTOPLASMIC PROTEIN"/>
    <property type="match status" value="1"/>
</dbReference>
<dbReference type="Pfam" id="PF05899">
    <property type="entry name" value="Cupin_3"/>
    <property type="match status" value="1"/>
</dbReference>
<accession>A0A916JZN6</accession>
<gene>
    <name evidence="2" type="ORF">LEUCIP111803_01667</name>
</gene>
<proteinExistence type="predicted"/>
<keyword evidence="3" id="KW-1185">Reference proteome</keyword>
<evidence type="ECO:0000259" key="1">
    <source>
        <dbReference type="Pfam" id="PF05899"/>
    </source>
</evidence>
<dbReference type="PANTHER" id="PTHR40943">
    <property type="entry name" value="CYTOPLASMIC PROTEIN-RELATED"/>
    <property type="match status" value="1"/>
</dbReference>